<keyword evidence="1" id="KW-1133">Transmembrane helix</keyword>
<evidence type="ECO:0000256" key="1">
    <source>
        <dbReference type="SAM" id="Phobius"/>
    </source>
</evidence>
<protein>
    <submittedName>
        <fullName evidence="2">Sodium/hydrogen exchanger</fullName>
    </submittedName>
</protein>
<name>A0A6B9V9S0_ARAHY</name>
<dbReference type="Proteomes" id="UP000464620">
    <property type="component" value="Chromosome B09"/>
</dbReference>
<accession>A0A6B9V9S0</accession>
<evidence type="ECO:0000313" key="2">
    <source>
        <dbReference type="EMBL" id="QHN77534.1"/>
    </source>
</evidence>
<feature type="transmembrane region" description="Helical" evidence="1">
    <location>
        <begin position="40"/>
        <end position="58"/>
    </location>
</feature>
<proteinExistence type="predicted"/>
<evidence type="ECO:0000313" key="3">
    <source>
        <dbReference type="Proteomes" id="UP000464620"/>
    </source>
</evidence>
<dbReference type="AlphaFoldDB" id="A0A6B9V9S0"/>
<keyword evidence="1" id="KW-0472">Membrane</keyword>
<organism evidence="2 3">
    <name type="scientific">Arachis hypogaea</name>
    <name type="common">Peanut</name>
    <dbReference type="NCBI Taxonomy" id="3818"/>
    <lineage>
        <taxon>Eukaryota</taxon>
        <taxon>Viridiplantae</taxon>
        <taxon>Streptophyta</taxon>
        <taxon>Embryophyta</taxon>
        <taxon>Tracheophyta</taxon>
        <taxon>Spermatophyta</taxon>
        <taxon>Magnoliopsida</taxon>
        <taxon>eudicotyledons</taxon>
        <taxon>Gunneridae</taxon>
        <taxon>Pentapetalae</taxon>
        <taxon>rosids</taxon>
        <taxon>fabids</taxon>
        <taxon>Fabales</taxon>
        <taxon>Fabaceae</taxon>
        <taxon>Papilionoideae</taxon>
        <taxon>50 kb inversion clade</taxon>
        <taxon>dalbergioids sensu lato</taxon>
        <taxon>Dalbergieae</taxon>
        <taxon>Pterocarpus clade</taxon>
        <taxon>Arachis</taxon>
    </lineage>
</organism>
<dbReference type="EMBL" id="CP031001">
    <property type="protein sequence ID" value="QHN77534.1"/>
    <property type="molecule type" value="Genomic_DNA"/>
</dbReference>
<gene>
    <name evidence="2" type="ORF">DS421_19g653570</name>
</gene>
<keyword evidence="1" id="KW-0812">Transmembrane</keyword>
<reference evidence="2 3" key="1">
    <citation type="submission" date="2020-01" db="EMBL/GenBank/DDBJ databases">
        <title>Genome sequence of Arachis hypogaea, cultivar Shitouqi.</title>
        <authorList>
            <person name="Zhuang W."/>
            <person name="Chen H."/>
            <person name="Varshney R."/>
            <person name="Wang D."/>
            <person name="Ming R."/>
        </authorList>
    </citation>
    <scope>NUCLEOTIDE SEQUENCE [LARGE SCALE GENOMIC DNA]</scope>
    <source>
        <tissue evidence="2">Young leaf</tissue>
    </source>
</reference>
<sequence>MDPPLASLCLCSSVEMYRSWCIIFLAKRSSGRSLELTPEIGTLFVFFTGGIVFLTLIVNGSTTQFVLHCLDMDKLTVAKKRILDFTKYEMLNKALEAFGELGDDEELGEF</sequence>